<organism evidence="2">
    <name type="scientific">uncultured Caudovirales phage</name>
    <dbReference type="NCBI Taxonomy" id="2100421"/>
    <lineage>
        <taxon>Viruses</taxon>
        <taxon>Duplodnaviria</taxon>
        <taxon>Heunggongvirae</taxon>
        <taxon>Uroviricota</taxon>
        <taxon>Caudoviricetes</taxon>
        <taxon>Peduoviridae</taxon>
        <taxon>Maltschvirus</taxon>
        <taxon>Maltschvirus maltsch</taxon>
    </lineage>
</organism>
<sequence length="134" mass="15511">MMGAYKSRLAQVISDATAVCYHPAFWYMKLQPMRKKLGDALGMVWALSLVAMMIMLAAGCGWWALCWIVPMAPVWVYTWRMRKEDAKVQAMQENVLQYILEEYGTKYQWEEVQDLVMSCWITQTAQGERGKDGK</sequence>
<keyword evidence="1" id="KW-1133">Transmembrane helix</keyword>
<evidence type="ECO:0000313" key="2">
    <source>
        <dbReference type="EMBL" id="CAB4139134.1"/>
    </source>
</evidence>
<keyword evidence="1" id="KW-0812">Transmembrane</keyword>
<accession>A0A6J5LWY4</accession>
<feature type="transmembrane region" description="Helical" evidence="1">
    <location>
        <begin position="37"/>
        <end position="56"/>
    </location>
</feature>
<evidence type="ECO:0000256" key="1">
    <source>
        <dbReference type="SAM" id="Phobius"/>
    </source>
</evidence>
<feature type="transmembrane region" description="Helical" evidence="1">
    <location>
        <begin position="62"/>
        <end position="79"/>
    </location>
</feature>
<keyword evidence="1" id="KW-0472">Membrane</keyword>
<proteinExistence type="predicted"/>
<name>A0A6J5LWY4_9CAUD</name>
<gene>
    <name evidence="2" type="ORF">UFOVP350_44</name>
</gene>
<reference evidence="2" key="1">
    <citation type="submission" date="2020-04" db="EMBL/GenBank/DDBJ databases">
        <authorList>
            <person name="Chiriac C."/>
            <person name="Salcher M."/>
            <person name="Ghai R."/>
            <person name="Kavagutti S V."/>
        </authorList>
    </citation>
    <scope>NUCLEOTIDE SEQUENCE</scope>
</reference>
<protein>
    <submittedName>
        <fullName evidence="2">Uncharacterized protein</fullName>
    </submittedName>
</protein>
<dbReference type="EMBL" id="LR796362">
    <property type="protein sequence ID" value="CAB4139134.1"/>
    <property type="molecule type" value="Genomic_DNA"/>
</dbReference>